<evidence type="ECO:0000256" key="1">
    <source>
        <dbReference type="ARBA" id="ARBA00003174"/>
    </source>
</evidence>
<comment type="function">
    <text evidence="1">Secreted metalloproteinase that allows assimilation of proteinaceous substrates.</text>
</comment>
<evidence type="ECO:0000313" key="13">
    <source>
        <dbReference type="EnsemblFungi" id="MAPG_11197T0"/>
    </source>
</evidence>
<evidence type="ECO:0000256" key="8">
    <source>
        <dbReference type="ARBA" id="ARBA00023049"/>
    </source>
</evidence>
<dbReference type="EnsemblFungi" id="MAPG_11197T0">
    <property type="protein sequence ID" value="MAPG_11197T0"/>
    <property type="gene ID" value="MAPG_11197"/>
</dbReference>
<keyword evidence="14" id="KW-1185">Reference proteome</keyword>
<dbReference type="InterPro" id="IPR008754">
    <property type="entry name" value="Peptidase_M43"/>
</dbReference>
<keyword evidence="9" id="KW-1015">Disulfide bond</keyword>
<sequence length="416" mass="45991">MSPEQAREVAVLETGMFEHFVKTAPAPGDAEAPGGTLVIPSNVSQSCTISRKAKRGLWGMDLLGPAGVSDVLDMGPISPRQLLGDCRYVTSLQIDVHVHYMRPSYYKDLVDSKGKKIDPKDLRKIVKNQFKLINDKIYGPMGITFNLKGDVKYWNPPKKGSDADWSLIKKNEARLQKWQQMTYFKNKAVLTLWLVNELARADGDKALAGYARFPQDISKSGFLDGVVMEAGILPLDKPSPTLIHEIGHWMGLYHTFYATVDKAEDDCKKGDGLLDTTLTRGLKSVVKQCEQVYCNSKDNVKRKVLNWMSYSSCRGTNPEKGFTSDQKAAMFARYISMRRGYLQGECRYTDPKAQGAGVQRRLAARSSMQDLVDGKCPDIDKQVDALVNQKTNAGAAVLPSVAAVAAAVGWVFLGLI</sequence>
<dbReference type="Gene3D" id="3.40.390.10">
    <property type="entry name" value="Collagenase (Catalytic Domain)"/>
    <property type="match status" value="1"/>
</dbReference>
<comment type="similarity">
    <text evidence="2">Belongs to the peptidase M43B family.</text>
</comment>
<reference evidence="13" key="4">
    <citation type="journal article" date="2015" name="G3 (Bethesda)">
        <title>Genome sequences of three phytopathogenic species of the Magnaporthaceae family of fungi.</title>
        <authorList>
            <person name="Okagaki L.H."/>
            <person name="Nunes C.C."/>
            <person name="Sailsbery J."/>
            <person name="Clay B."/>
            <person name="Brown D."/>
            <person name="John T."/>
            <person name="Oh Y."/>
            <person name="Young N."/>
            <person name="Fitzgerald M."/>
            <person name="Haas B.J."/>
            <person name="Zeng Q."/>
            <person name="Young S."/>
            <person name="Adiconis X."/>
            <person name="Fan L."/>
            <person name="Levin J.Z."/>
            <person name="Mitchell T.K."/>
            <person name="Okubara P.A."/>
            <person name="Farman M.L."/>
            <person name="Kohn L.M."/>
            <person name="Birren B."/>
            <person name="Ma L.-J."/>
            <person name="Dean R.A."/>
        </authorList>
    </citation>
    <scope>NUCLEOTIDE SEQUENCE</scope>
    <source>
        <strain evidence="13">ATCC 64411 / 73-15</strain>
    </source>
</reference>
<evidence type="ECO:0000256" key="10">
    <source>
        <dbReference type="SAM" id="Phobius"/>
    </source>
</evidence>
<dbReference type="GO" id="GO:0046872">
    <property type="term" value="F:metal ion binding"/>
    <property type="evidence" value="ECO:0007669"/>
    <property type="project" value="UniProtKB-KW"/>
</dbReference>
<evidence type="ECO:0000313" key="14">
    <source>
        <dbReference type="Proteomes" id="UP000011715"/>
    </source>
</evidence>
<name>A0A0C4EEM3_MAGP6</name>
<keyword evidence="7" id="KW-0862">Zinc</keyword>
<evidence type="ECO:0000259" key="11">
    <source>
        <dbReference type="Pfam" id="PF05572"/>
    </source>
</evidence>
<reference evidence="12" key="2">
    <citation type="submission" date="2010-05" db="EMBL/GenBank/DDBJ databases">
        <title>The Genome Sequence of Magnaporthe poae strain ATCC 64411.</title>
        <authorList>
            <consortium name="The Broad Institute Genome Sequencing Platform"/>
            <consortium name="Broad Institute Genome Sequencing Center for Infectious Disease"/>
            <person name="Ma L.-J."/>
            <person name="Dead R."/>
            <person name="Young S."/>
            <person name="Zeng Q."/>
            <person name="Koehrsen M."/>
            <person name="Alvarado L."/>
            <person name="Berlin A."/>
            <person name="Chapman S.B."/>
            <person name="Chen Z."/>
            <person name="Freedman E."/>
            <person name="Gellesch M."/>
            <person name="Goldberg J."/>
            <person name="Griggs A."/>
            <person name="Gujja S."/>
            <person name="Heilman E.R."/>
            <person name="Heiman D."/>
            <person name="Hepburn T."/>
            <person name="Howarth C."/>
            <person name="Jen D."/>
            <person name="Larson L."/>
            <person name="Mehta T."/>
            <person name="Neiman D."/>
            <person name="Pearson M."/>
            <person name="Roberts A."/>
            <person name="Saif S."/>
            <person name="Shea T."/>
            <person name="Shenoy N."/>
            <person name="Sisk P."/>
            <person name="Stolte C."/>
            <person name="Sykes S."/>
            <person name="Walk T."/>
            <person name="White J."/>
            <person name="Yandava C."/>
            <person name="Haas B."/>
            <person name="Nusbaum C."/>
            <person name="Birren B."/>
        </authorList>
    </citation>
    <scope>NUCLEOTIDE SEQUENCE</scope>
    <source>
        <strain evidence="12">ATCC 64411</strain>
    </source>
</reference>
<protein>
    <recommendedName>
        <fullName evidence="11">Peptidase M43 pregnancy-associated plasma-A domain-containing protein</fullName>
    </recommendedName>
</protein>
<evidence type="ECO:0000256" key="4">
    <source>
        <dbReference type="ARBA" id="ARBA00022723"/>
    </source>
</evidence>
<dbReference type="EMBL" id="ADBL01002754">
    <property type="status" value="NOT_ANNOTATED_CDS"/>
    <property type="molecule type" value="Genomic_DNA"/>
</dbReference>
<keyword evidence="10" id="KW-0812">Transmembrane</keyword>
<dbReference type="OrthoDB" id="536211at2759"/>
<evidence type="ECO:0000256" key="9">
    <source>
        <dbReference type="ARBA" id="ARBA00023157"/>
    </source>
</evidence>
<evidence type="ECO:0000256" key="7">
    <source>
        <dbReference type="ARBA" id="ARBA00022833"/>
    </source>
</evidence>
<keyword evidence="10" id="KW-1133">Transmembrane helix</keyword>
<reference evidence="14" key="1">
    <citation type="submission" date="2010-05" db="EMBL/GenBank/DDBJ databases">
        <title>The genome sequence of Magnaporthe poae strain ATCC 64411.</title>
        <authorList>
            <person name="Ma L.-J."/>
            <person name="Dead R."/>
            <person name="Young S."/>
            <person name="Zeng Q."/>
            <person name="Koehrsen M."/>
            <person name="Alvarado L."/>
            <person name="Berlin A."/>
            <person name="Chapman S.B."/>
            <person name="Chen Z."/>
            <person name="Freedman E."/>
            <person name="Gellesch M."/>
            <person name="Goldberg J."/>
            <person name="Griggs A."/>
            <person name="Gujja S."/>
            <person name="Heilman E.R."/>
            <person name="Heiman D."/>
            <person name="Hepburn T."/>
            <person name="Howarth C."/>
            <person name="Jen D."/>
            <person name="Larson L."/>
            <person name="Mehta T."/>
            <person name="Neiman D."/>
            <person name="Pearson M."/>
            <person name="Roberts A."/>
            <person name="Saif S."/>
            <person name="Shea T."/>
            <person name="Shenoy N."/>
            <person name="Sisk P."/>
            <person name="Stolte C."/>
            <person name="Sykes S."/>
            <person name="Walk T."/>
            <person name="White J."/>
            <person name="Yandava C."/>
            <person name="Haas B."/>
            <person name="Nusbaum C."/>
            <person name="Birren B."/>
        </authorList>
    </citation>
    <scope>NUCLEOTIDE SEQUENCE [LARGE SCALE GENOMIC DNA]</scope>
    <source>
        <strain evidence="14">ATCC 64411 / 73-15</strain>
    </source>
</reference>
<organism evidence="13 14">
    <name type="scientific">Magnaporthiopsis poae (strain ATCC 64411 / 73-15)</name>
    <name type="common">Kentucky bluegrass fungus</name>
    <name type="synonym">Magnaporthe poae</name>
    <dbReference type="NCBI Taxonomy" id="644358"/>
    <lineage>
        <taxon>Eukaryota</taxon>
        <taxon>Fungi</taxon>
        <taxon>Dikarya</taxon>
        <taxon>Ascomycota</taxon>
        <taxon>Pezizomycotina</taxon>
        <taxon>Sordariomycetes</taxon>
        <taxon>Sordariomycetidae</taxon>
        <taxon>Magnaporthales</taxon>
        <taxon>Magnaporthaceae</taxon>
        <taxon>Magnaporthiopsis</taxon>
    </lineage>
</organism>
<proteinExistence type="inferred from homology"/>
<dbReference type="AlphaFoldDB" id="A0A0C4EEM3"/>
<dbReference type="OMA" id="WWEPKAN"/>
<dbReference type="VEuPathDB" id="FungiDB:MAPG_11197"/>
<accession>A0A0C4EEM3</accession>
<keyword evidence="10" id="KW-0472">Membrane</keyword>
<dbReference type="eggNOG" id="ENOG502RKYW">
    <property type="taxonomic scope" value="Eukaryota"/>
</dbReference>
<dbReference type="EMBL" id="GL876979">
    <property type="protein sequence ID" value="KLU92251.1"/>
    <property type="molecule type" value="Genomic_DNA"/>
</dbReference>
<feature type="domain" description="Peptidase M43 pregnancy-associated plasma-A" evidence="11">
    <location>
        <begin position="185"/>
        <end position="330"/>
    </location>
</feature>
<evidence type="ECO:0000256" key="2">
    <source>
        <dbReference type="ARBA" id="ARBA00008721"/>
    </source>
</evidence>
<evidence type="ECO:0000256" key="6">
    <source>
        <dbReference type="ARBA" id="ARBA00022801"/>
    </source>
</evidence>
<keyword evidence="6" id="KW-0378">Hydrolase</keyword>
<dbReference type="InterPro" id="IPR024079">
    <property type="entry name" value="MetalloPept_cat_dom_sf"/>
</dbReference>
<feature type="transmembrane region" description="Helical" evidence="10">
    <location>
        <begin position="396"/>
        <end position="415"/>
    </location>
</feature>
<dbReference type="PANTHER" id="PTHR47466:SF1">
    <property type="entry name" value="METALLOPROTEASE MEP1 (AFU_ORTHOLOGUE AFUA_1G07730)-RELATED"/>
    <property type="match status" value="1"/>
</dbReference>
<reference evidence="13" key="5">
    <citation type="submission" date="2015-06" db="UniProtKB">
        <authorList>
            <consortium name="EnsemblFungi"/>
        </authorList>
    </citation>
    <scope>IDENTIFICATION</scope>
    <source>
        <strain evidence="13">ATCC 64411</strain>
    </source>
</reference>
<evidence type="ECO:0000313" key="12">
    <source>
        <dbReference type="EMBL" id="KLU92251.1"/>
    </source>
</evidence>
<dbReference type="Pfam" id="PF05572">
    <property type="entry name" value="Peptidase_M43"/>
    <property type="match status" value="1"/>
</dbReference>
<gene>
    <name evidence="12" type="ORF">MAPG_11197</name>
</gene>
<evidence type="ECO:0000256" key="5">
    <source>
        <dbReference type="ARBA" id="ARBA00022729"/>
    </source>
</evidence>
<dbReference type="SUPFAM" id="SSF55486">
    <property type="entry name" value="Metalloproteases ('zincins'), catalytic domain"/>
    <property type="match status" value="1"/>
</dbReference>
<keyword evidence="3" id="KW-0645">Protease</keyword>
<dbReference type="PANTHER" id="PTHR47466">
    <property type="match status" value="1"/>
</dbReference>
<dbReference type="GO" id="GO:0008237">
    <property type="term" value="F:metallopeptidase activity"/>
    <property type="evidence" value="ECO:0007669"/>
    <property type="project" value="UniProtKB-KW"/>
</dbReference>
<reference evidence="12" key="3">
    <citation type="submission" date="2011-03" db="EMBL/GenBank/DDBJ databases">
        <title>Annotation of Magnaporthe poae ATCC 64411.</title>
        <authorList>
            <person name="Ma L.-J."/>
            <person name="Dead R."/>
            <person name="Young S.K."/>
            <person name="Zeng Q."/>
            <person name="Gargeya S."/>
            <person name="Fitzgerald M."/>
            <person name="Haas B."/>
            <person name="Abouelleil A."/>
            <person name="Alvarado L."/>
            <person name="Arachchi H.M."/>
            <person name="Berlin A."/>
            <person name="Brown A."/>
            <person name="Chapman S.B."/>
            <person name="Chen Z."/>
            <person name="Dunbar C."/>
            <person name="Freedman E."/>
            <person name="Gearin G."/>
            <person name="Gellesch M."/>
            <person name="Goldberg J."/>
            <person name="Griggs A."/>
            <person name="Gujja S."/>
            <person name="Heiman D."/>
            <person name="Howarth C."/>
            <person name="Larson L."/>
            <person name="Lui A."/>
            <person name="MacDonald P.J.P."/>
            <person name="Mehta T."/>
            <person name="Montmayeur A."/>
            <person name="Murphy C."/>
            <person name="Neiman D."/>
            <person name="Pearson M."/>
            <person name="Priest M."/>
            <person name="Roberts A."/>
            <person name="Saif S."/>
            <person name="Shea T."/>
            <person name="Shenoy N."/>
            <person name="Sisk P."/>
            <person name="Stolte C."/>
            <person name="Sykes S."/>
            <person name="Yandava C."/>
            <person name="Wortman J."/>
            <person name="Nusbaum C."/>
            <person name="Birren B."/>
        </authorList>
    </citation>
    <scope>NUCLEOTIDE SEQUENCE</scope>
    <source>
        <strain evidence="12">ATCC 64411</strain>
    </source>
</reference>
<dbReference type="GO" id="GO:0006508">
    <property type="term" value="P:proteolysis"/>
    <property type="evidence" value="ECO:0007669"/>
    <property type="project" value="UniProtKB-KW"/>
</dbReference>
<keyword evidence="8" id="KW-0482">Metalloprotease</keyword>
<keyword evidence="4" id="KW-0479">Metal-binding</keyword>
<evidence type="ECO:0000256" key="3">
    <source>
        <dbReference type="ARBA" id="ARBA00022670"/>
    </source>
</evidence>
<dbReference type="Proteomes" id="UP000011715">
    <property type="component" value="Unassembled WGS sequence"/>
</dbReference>
<keyword evidence="5" id="KW-0732">Signal</keyword>